<dbReference type="Proteomes" id="UP000748531">
    <property type="component" value="Unassembled WGS sequence"/>
</dbReference>
<keyword evidence="2" id="KW-1185">Reference proteome</keyword>
<sequence length="216" mass="24777">LNLDLYIDRKFYGAFPFPSHLVVNWYCVIFYPDRIPLNSNASFQTQVHTYFGIPDFNFSIHFQGKRMKTGRDFFSAYVDDCLGFWSAEENSSNSTVHWRCEPTNQTEVVSSAPWKVTEWVGLNLSRRSESSNVFSHCLKCDCDCIQPKRLSSVYLCDSSSNVSSQPREELEQSLNSVFWLSENGSKTCCNQTTLIQVSQLCFALKCYYCSFAVKGN</sequence>
<evidence type="ECO:0000313" key="2">
    <source>
        <dbReference type="Proteomes" id="UP000748531"/>
    </source>
</evidence>
<organism evidence="1 2">
    <name type="scientific">Paragonimus heterotremus</name>
    <dbReference type="NCBI Taxonomy" id="100268"/>
    <lineage>
        <taxon>Eukaryota</taxon>
        <taxon>Metazoa</taxon>
        <taxon>Spiralia</taxon>
        <taxon>Lophotrochozoa</taxon>
        <taxon>Platyhelminthes</taxon>
        <taxon>Trematoda</taxon>
        <taxon>Digenea</taxon>
        <taxon>Plagiorchiida</taxon>
        <taxon>Troglotremata</taxon>
        <taxon>Troglotrematidae</taxon>
        <taxon>Paragonimus</taxon>
    </lineage>
</organism>
<accession>A0A8J4TP52</accession>
<protein>
    <submittedName>
        <fullName evidence="1">Uncharacterized protein</fullName>
    </submittedName>
</protein>
<name>A0A8J4TP52_9TREM</name>
<dbReference type="EMBL" id="LUCH01000240">
    <property type="protein sequence ID" value="KAF5405691.1"/>
    <property type="molecule type" value="Genomic_DNA"/>
</dbReference>
<reference evidence="1" key="1">
    <citation type="submission" date="2019-05" db="EMBL/GenBank/DDBJ databases">
        <title>Annotation for the trematode Paragonimus heterotremus.</title>
        <authorList>
            <person name="Choi Y.-J."/>
        </authorList>
    </citation>
    <scope>NUCLEOTIDE SEQUENCE</scope>
    <source>
        <strain evidence="1">LC</strain>
    </source>
</reference>
<comment type="caution">
    <text evidence="1">The sequence shown here is derived from an EMBL/GenBank/DDBJ whole genome shotgun (WGS) entry which is preliminary data.</text>
</comment>
<evidence type="ECO:0000313" key="1">
    <source>
        <dbReference type="EMBL" id="KAF5405691.1"/>
    </source>
</evidence>
<proteinExistence type="predicted"/>
<dbReference type="AlphaFoldDB" id="A0A8J4TP52"/>
<gene>
    <name evidence="1" type="ORF">PHET_00774</name>
</gene>
<feature type="non-terminal residue" evidence="1">
    <location>
        <position position="1"/>
    </location>
</feature>